<evidence type="ECO:0000313" key="1">
    <source>
        <dbReference type="EMBL" id="MQL54277.1"/>
    </source>
</evidence>
<dbReference type="GeneID" id="42779861"/>
<reference evidence="1 4" key="1">
    <citation type="submission" date="2019-10" db="EMBL/GenBank/DDBJ databases">
        <title>Comparative genomics of sulfur disproportionating microorganisms.</title>
        <authorList>
            <person name="Ward L.M."/>
            <person name="Bertran E."/>
            <person name="Johnston D."/>
        </authorList>
    </citation>
    <scope>NUCLEOTIDE SEQUENCE [LARGE SCALE GENOMIC DNA]</scope>
    <source>
        <strain evidence="1 4">DSM 3772</strain>
    </source>
</reference>
<name>A0A650CWP4_ACIAM</name>
<dbReference type="EMBL" id="WHYS01000001">
    <property type="protein sequence ID" value="MQL54277.1"/>
    <property type="molecule type" value="Genomic_DNA"/>
</dbReference>
<dbReference type="KEGG" id="aamb:D1866_08975"/>
<dbReference type="EMBL" id="CP045482">
    <property type="protein sequence ID" value="QGR22105.1"/>
    <property type="molecule type" value="Genomic_DNA"/>
</dbReference>
<sequence length="276" mass="32174">MDSLPEIDLSFSPGSEWKPTNLSFSPGKEPNLEPNPIKRFLERAKWSWKSAYENGKIVEYKEYKDCRRILAYYIPYSVDKNNWGIYLIWQEIKNDIDLLNNCLNNVGIKADIFPFYISLIFIHELTHHVIEDWRTSSGTYSYLPEDESLCEYTAFTLTQAILGNLLRNQAIQTLVHGNHMHIIRGIVNGGIIGFPVPGFFIPLDMYLTPLRDVKEFLSLIYYYWSRDTDPLYKPLVPAWVNEKKFVRFLSQNLTVGLDSAWNKNGLPSVYTRVRFV</sequence>
<keyword evidence="3" id="KW-1185">Reference proteome</keyword>
<dbReference type="AlphaFoldDB" id="A0A650CWP4"/>
<dbReference type="RefSeq" id="WP_152939212.1">
    <property type="nucleotide sequence ID" value="NZ_CP045482.1"/>
</dbReference>
<accession>A0A650CWP4</accession>
<dbReference type="Proteomes" id="UP000474054">
    <property type="component" value="Unassembled WGS sequence"/>
</dbReference>
<evidence type="ECO:0000313" key="4">
    <source>
        <dbReference type="Proteomes" id="UP000474054"/>
    </source>
</evidence>
<evidence type="ECO:0000313" key="2">
    <source>
        <dbReference type="EMBL" id="QGR22105.1"/>
    </source>
</evidence>
<organism evidence="2 3">
    <name type="scientific">Acidianus ambivalens</name>
    <name type="common">Desulfurolobus ambivalens</name>
    <dbReference type="NCBI Taxonomy" id="2283"/>
    <lineage>
        <taxon>Archaea</taxon>
        <taxon>Thermoproteota</taxon>
        <taxon>Thermoprotei</taxon>
        <taxon>Sulfolobales</taxon>
        <taxon>Sulfolobaceae</taxon>
        <taxon>Acidianus</taxon>
    </lineage>
</organism>
<protein>
    <submittedName>
        <fullName evidence="2">Uncharacterized protein</fullName>
    </submittedName>
</protein>
<gene>
    <name evidence="2" type="ORF">D1866_08975</name>
    <name evidence="1" type="ORF">GFB69_00415</name>
</gene>
<evidence type="ECO:0000313" key="3">
    <source>
        <dbReference type="Proteomes" id="UP000426328"/>
    </source>
</evidence>
<reference evidence="2 3" key="2">
    <citation type="submission" date="2019-10" db="EMBL/GenBank/DDBJ databases">
        <title>Genome Sequences from Six Type Strain Members of the Archaeal Family Sulfolobaceae: Acidianus ambivalens, Acidianus infernus, Metallosphaera prunae, Stygiolobus azoricus, Sulfolobus metallicus, and Sulfurisphaera ohwakuensis.</title>
        <authorList>
            <person name="Counts J.A."/>
            <person name="Kelly R.M."/>
        </authorList>
    </citation>
    <scope>NUCLEOTIDE SEQUENCE [LARGE SCALE GENOMIC DNA]</scope>
    <source>
        <strain evidence="2 3">LEI 10</strain>
    </source>
</reference>
<dbReference type="Proteomes" id="UP000426328">
    <property type="component" value="Chromosome"/>
</dbReference>
<proteinExistence type="predicted"/>